<evidence type="ECO:0000313" key="1">
    <source>
        <dbReference type="EMBL" id="KUM45850.1"/>
    </source>
</evidence>
<protein>
    <submittedName>
        <fullName evidence="1">Uncharacterized protein</fullName>
    </submittedName>
</protein>
<dbReference type="AlphaFoldDB" id="A0A101LV08"/>
<reference evidence="1" key="1">
    <citation type="journal article" date="2015" name="Genome Biol. Evol.">
        <title>Organellar Genomes of White Spruce (Picea glauca): Assembly and Annotation.</title>
        <authorList>
            <person name="Jackman S.D."/>
            <person name="Warren R.L."/>
            <person name="Gibb E.A."/>
            <person name="Vandervalk B.P."/>
            <person name="Mohamadi H."/>
            <person name="Chu J."/>
            <person name="Raymond A."/>
            <person name="Pleasance S."/>
            <person name="Coope R."/>
            <person name="Wildung M.R."/>
            <person name="Ritland C.E."/>
            <person name="Bousquet J."/>
            <person name="Jones S.J."/>
            <person name="Bohlmann J."/>
            <person name="Birol I."/>
        </authorList>
    </citation>
    <scope>NUCLEOTIDE SEQUENCE [LARGE SCALE GENOMIC DNA]</scope>
    <source>
        <tissue evidence="1">Flushing bud</tissue>
    </source>
</reference>
<sequence>MGGMLTTDNHKDAIRSNEVVRLTLVSDHDNLKTQLPGIEQKGFPILPSFIPDREPAHYRPQDMSCVCDFPGKCICLGDWDWSRTIDDLN</sequence>
<organism evidence="1">
    <name type="scientific">Picea glauca</name>
    <name type="common">White spruce</name>
    <name type="synonym">Pinus glauca</name>
    <dbReference type="NCBI Taxonomy" id="3330"/>
    <lineage>
        <taxon>Eukaryota</taxon>
        <taxon>Viridiplantae</taxon>
        <taxon>Streptophyta</taxon>
        <taxon>Embryophyta</taxon>
        <taxon>Tracheophyta</taxon>
        <taxon>Spermatophyta</taxon>
        <taxon>Pinopsida</taxon>
        <taxon>Pinidae</taxon>
        <taxon>Conifers I</taxon>
        <taxon>Pinales</taxon>
        <taxon>Pinaceae</taxon>
        <taxon>Picea</taxon>
    </lineage>
</organism>
<name>A0A101LV08_PICGL</name>
<proteinExistence type="predicted"/>
<accession>A0A101LV08</accession>
<comment type="caution">
    <text evidence="1">The sequence shown here is derived from an EMBL/GenBank/DDBJ whole genome shotgun (WGS) entry which is preliminary data.</text>
</comment>
<keyword evidence="1" id="KW-0496">Mitochondrion</keyword>
<dbReference type="EMBL" id="LKAM01000015">
    <property type="protein sequence ID" value="KUM45850.1"/>
    <property type="molecule type" value="Genomic_DNA"/>
</dbReference>
<geneLocation type="mitochondrion" evidence="1"/>
<gene>
    <name evidence="1" type="ORF">ABT39_MTgene2204</name>
</gene>